<reference evidence="1 2" key="1">
    <citation type="journal article" date="2024" name="Science">
        <title>Giant polyketide synthase enzymes in the biosynthesis of giant marine polyether toxins.</title>
        <authorList>
            <person name="Fallon T.R."/>
            <person name="Shende V.V."/>
            <person name="Wierzbicki I.H."/>
            <person name="Pendleton A.L."/>
            <person name="Watervoot N.F."/>
            <person name="Auber R.P."/>
            <person name="Gonzalez D.J."/>
            <person name="Wisecaver J.H."/>
            <person name="Moore B.S."/>
        </authorList>
    </citation>
    <scope>NUCLEOTIDE SEQUENCE [LARGE SCALE GENOMIC DNA]</scope>
    <source>
        <strain evidence="1 2">12B1</strain>
    </source>
</reference>
<dbReference type="AlphaFoldDB" id="A0AB34IJ38"/>
<keyword evidence="2" id="KW-1185">Reference proteome</keyword>
<dbReference type="Proteomes" id="UP001515480">
    <property type="component" value="Unassembled WGS sequence"/>
</dbReference>
<comment type="caution">
    <text evidence="1">The sequence shown here is derived from an EMBL/GenBank/DDBJ whole genome shotgun (WGS) entry which is preliminary data.</text>
</comment>
<evidence type="ECO:0000313" key="2">
    <source>
        <dbReference type="Proteomes" id="UP001515480"/>
    </source>
</evidence>
<evidence type="ECO:0000313" key="1">
    <source>
        <dbReference type="EMBL" id="KAL1499415.1"/>
    </source>
</evidence>
<organism evidence="1 2">
    <name type="scientific">Prymnesium parvum</name>
    <name type="common">Toxic golden alga</name>
    <dbReference type="NCBI Taxonomy" id="97485"/>
    <lineage>
        <taxon>Eukaryota</taxon>
        <taxon>Haptista</taxon>
        <taxon>Haptophyta</taxon>
        <taxon>Prymnesiophyceae</taxon>
        <taxon>Prymnesiales</taxon>
        <taxon>Prymnesiaceae</taxon>
        <taxon>Prymnesium</taxon>
    </lineage>
</organism>
<accession>A0AB34IJ38</accession>
<sequence>MTSMAMLNLLEASTAPVELMSTCPLSRSLPYHRCTRPNDDECPGQDQEKFIGTLDRWHTKNEVVMIKWEGWDRNRQCVLSTLDKDTDGISIDLELLSYEDGRPPPTLQELAAAGGIADDMEVNSNNEQCETPVADICMLS</sequence>
<protein>
    <submittedName>
        <fullName evidence="1">Uncharacterized protein</fullName>
    </submittedName>
</protein>
<gene>
    <name evidence="1" type="ORF">AB1Y20_011620</name>
</gene>
<dbReference type="EMBL" id="JBGBPQ010000025">
    <property type="protein sequence ID" value="KAL1499415.1"/>
    <property type="molecule type" value="Genomic_DNA"/>
</dbReference>
<proteinExistence type="predicted"/>
<name>A0AB34IJ38_PRYPA</name>